<dbReference type="Gene3D" id="3.40.50.1820">
    <property type="entry name" value="alpha/beta hydrolase"/>
    <property type="match status" value="1"/>
</dbReference>
<dbReference type="RefSeq" id="XP_067059933.1">
    <property type="nucleotide sequence ID" value="XM_067204381.1"/>
</dbReference>
<reference evidence="3" key="1">
    <citation type="journal article" date="2021" name="Microbiol. Resour. Announc.">
        <title>LGAAP: Leishmaniinae Genome Assembly and Annotation Pipeline.</title>
        <authorList>
            <person name="Almutairi H."/>
            <person name="Urbaniak M.D."/>
            <person name="Bates M.D."/>
            <person name="Jariyapan N."/>
            <person name="Kwakye-Nuako G."/>
            <person name="Thomaz-Soccol V."/>
            <person name="Al-Salem W.S."/>
            <person name="Dillon R.J."/>
            <person name="Bates P.A."/>
            <person name="Gatherer D."/>
        </authorList>
    </citation>
    <scope>NUCLEOTIDE SEQUENCE [LARGE SCALE GENOMIC DNA]</scope>
</reference>
<evidence type="ECO:0000313" key="3">
    <source>
        <dbReference type="Proteomes" id="UP000674143"/>
    </source>
</evidence>
<name>A0A836H173_9TRYP</name>
<dbReference type="EMBL" id="JAFHLR010000033">
    <property type="protein sequence ID" value="KAG5468956.1"/>
    <property type="molecule type" value="Genomic_DNA"/>
</dbReference>
<accession>A0A836H173</accession>
<dbReference type="PANTHER" id="PTHR12277:SF81">
    <property type="entry name" value="PROTEIN ABHD13"/>
    <property type="match status" value="1"/>
</dbReference>
<dbReference type="Proteomes" id="UP000674143">
    <property type="component" value="Unassembled WGS sequence"/>
</dbReference>
<dbReference type="InterPro" id="IPR029058">
    <property type="entry name" value="AB_hydrolase_fold"/>
</dbReference>
<organism evidence="2 3">
    <name type="scientific">Leishmania orientalis</name>
    <dbReference type="NCBI Taxonomy" id="2249476"/>
    <lineage>
        <taxon>Eukaryota</taxon>
        <taxon>Discoba</taxon>
        <taxon>Euglenozoa</taxon>
        <taxon>Kinetoplastea</taxon>
        <taxon>Metakinetoplastina</taxon>
        <taxon>Trypanosomatida</taxon>
        <taxon>Trypanosomatidae</taxon>
        <taxon>Leishmaniinae</taxon>
        <taxon>Leishmania</taxon>
    </lineage>
</organism>
<protein>
    <recommendedName>
        <fullName evidence="1">Serine aminopeptidase S33 domain-containing protein</fullName>
    </recommendedName>
</protein>
<keyword evidence="3" id="KW-1185">Reference proteome</keyword>
<gene>
    <name evidence="2" type="ORF">LSCM4_02349</name>
</gene>
<dbReference type="GeneID" id="92358315"/>
<dbReference type="PANTHER" id="PTHR12277">
    <property type="entry name" value="ALPHA/BETA HYDROLASE DOMAIN-CONTAINING PROTEIN"/>
    <property type="match status" value="1"/>
</dbReference>
<comment type="caution">
    <text evidence="2">The sequence shown here is derived from an EMBL/GenBank/DDBJ whole genome shotgun (WGS) entry which is preliminary data.</text>
</comment>
<dbReference type="KEGG" id="loi:92358315"/>
<dbReference type="InterPro" id="IPR022742">
    <property type="entry name" value="Hydrolase_4"/>
</dbReference>
<reference evidence="3" key="2">
    <citation type="journal article" date="2021" name="Sci. Data">
        <title>Chromosome-scale genome sequencing, assembly and annotation of six genomes from subfamily Leishmaniinae.</title>
        <authorList>
            <person name="Almutairi H."/>
            <person name="Urbaniak M.D."/>
            <person name="Bates M.D."/>
            <person name="Jariyapan N."/>
            <person name="Kwakye-Nuako G."/>
            <person name="Thomaz Soccol V."/>
            <person name="Al-Salem W.S."/>
            <person name="Dillon R.J."/>
            <person name="Bates P.A."/>
            <person name="Gatherer D."/>
        </authorList>
    </citation>
    <scope>NUCLEOTIDE SEQUENCE [LARGE SCALE GENOMIC DNA]</scope>
</reference>
<evidence type="ECO:0000259" key="1">
    <source>
        <dbReference type="Pfam" id="PF12146"/>
    </source>
</evidence>
<dbReference type="SUPFAM" id="SSF53474">
    <property type="entry name" value="alpha/beta-Hydrolases"/>
    <property type="match status" value="1"/>
</dbReference>
<feature type="domain" description="Serine aminopeptidase S33" evidence="1">
    <location>
        <begin position="69"/>
        <end position="178"/>
    </location>
</feature>
<evidence type="ECO:0000313" key="2">
    <source>
        <dbReference type="EMBL" id="KAG5468956.1"/>
    </source>
</evidence>
<proteinExistence type="predicted"/>
<dbReference type="Pfam" id="PF12146">
    <property type="entry name" value="Hydrolase_4"/>
    <property type="match status" value="1"/>
</dbReference>
<sequence>MQSFVNSIVFLPPRNPNSLQRVQLLQHKRYMSFTKKKSGEIISYYHFDSKGDLVTRDSLERVVRSSMVALIHHGNAEDLGGAFDHAKSIACRCGVAVVVYDYCGYGLSGFPDAATPVEVTEKSVYSDADHMYAHLLSLGYPAHRIVIVGRSVGGGPACYLAEKHHKEVSGLVLISTFTSCLRVVSSCCLPYLCCCFDLFPNYRRVESVMECPVLVMHGTQDHVVPYRCSRELLQDIEAHRTHELQCLLKKRERSRAKRARGSGTPIATSAALMNPMKESKITRVPDELVTTTHPPPLDGEATSVFDLYRRAYDGLPEAVRRMAEERLDVTAANVSIGAFHSWFVGCGHNDIEAREGKTFSDALMYFLRFASAFSVEREALLSAKLLTGLTTASADSANRADGEGRE</sequence>
<dbReference type="AlphaFoldDB" id="A0A836H173"/>